<feature type="signal peptide" evidence="1">
    <location>
        <begin position="1"/>
        <end position="27"/>
    </location>
</feature>
<proteinExistence type="predicted"/>
<evidence type="ECO:0000313" key="2">
    <source>
        <dbReference type="EMBL" id="CAI9117478.1"/>
    </source>
</evidence>
<evidence type="ECO:0000256" key="1">
    <source>
        <dbReference type="SAM" id="SignalP"/>
    </source>
</evidence>
<keyword evidence="1" id="KW-0732">Signal</keyword>
<name>A0AAV1ECP6_OLDCO</name>
<dbReference type="Proteomes" id="UP001161247">
    <property type="component" value="Chromosome 9"/>
</dbReference>
<sequence>MAKGIAAKFNVIILVALFIGFAQPTKSNDSKEEKITQAINELKLAVDKLNSVSFDQENSDGILKLQSALMGLIHTLESKGSATEYSDVDGDIKNVIKSFKSFREAAPESLGAVRAFPPPIVPTIGDIINKIVNILSSLT</sequence>
<dbReference type="AlphaFoldDB" id="A0AAV1ECP6"/>
<feature type="chain" id="PRO_5043673457" evidence="1">
    <location>
        <begin position="28"/>
        <end position="139"/>
    </location>
</feature>
<protein>
    <submittedName>
        <fullName evidence="2">OLC1v1018878C1</fullName>
    </submittedName>
</protein>
<gene>
    <name evidence="2" type="ORF">OLC1_LOCUS23532</name>
</gene>
<evidence type="ECO:0000313" key="3">
    <source>
        <dbReference type="Proteomes" id="UP001161247"/>
    </source>
</evidence>
<reference evidence="2" key="1">
    <citation type="submission" date="2023-03" db="EMBL/GenBank/DDBJ databases">
        <authorList>
            <person name="Julca I."/>
        </authorList>
    </citation>
    <scope>NUCLEOTIDE SEQUENCE</scope>
</reference>
<organism evidence="2 3">
    <name type="scientific">Oldenlandia corymbosa var. corymbosa</name>
    <dbReference type="NCBI Taxonomy" id="529605"/>
    <lineage>
        <taxon>Eukaryota</taxon>
        <taxon>Viridiplantae</taxon>
        <taxon>Streptophyta</taxon>
        <taxon>Embryophyta</taxon>
        <taxon>Tracheophyta</taxon>
        <taxon>Spermatophyta</taxon>
        <taxon>Magnoliopsida</taxon>
        <taxon>eudicotyledons</taxon>
        <taxon>Gunneridae</taxon>
        <taxon>Pentapetalae</taxon>
        <taxon>asterids</taxon>
        <taxon>lamiids</taxon>
        <taxon>Gentianales</taxon>
        <taxon>Rubiaceae</taxon>
        <taxon>Rubioideae</taxon>
        <taxon>Spermacoceae</taxon>
        <taxon>Hedyotis-Oldenlandia complex</taxon>
        <taxon>Oldenlandia</taxon>
    </lineage>
</organism>
<keyword evidence="3" id="KW-1185">Reference proteome</keyword>
<dbReference type="EMBL" id="OX459126">
    <property type="protein sequence ID" value="CAI9117478.1"/>
    <property type="molecule type" value="Genomic_DNA"/>
</dbReference>
<accession>A0AAV1ECP6</accession>